<dbReference type="Gene3D" id="1.20.1280.290">
    <property type="match status" value="1"/>
</dbReference>
<feature type="transmembrane region" description="Helical" evidence="1">
    <location>
        <begin position="64"/>
        <end position="83"/>
    </location>
</feature>
<evidence type="ECO:0000313" key="3">
    <source>
        <dbReference type="Proteomes" id="UP000003175"/>
    </source>
</evidence>
<protein>
    <recommendedName>
        <fullName evidence="4">Sugar efflux transporter for intercellular exchange</fullName>
    </recommendedName>
</protein>
<evidence type="ECO:0000256" key="1">
    <source>
        <dbReference type="SAM" id="Phobius"/>
    </source>
</evidence>
<gene>
    <name evidence="2" type="ORF">HMPREF9432_00601</name>
</gene>
<dbReference type="EMBL" id="ADGH01000003">
    <property type="protein sequence ID" value="EHG26100.1"/>
    <property type="molecule type" value="Genomic_DNA"/>
</dbReference>
<reference evidence="2 3" key="1">
    <citation type="submission" date="2011-08" db="EMBL/GenBank/DDBJ databases">
        <title>The Genome Sequence of Selenomonas noxia F0398.</title>
        <authorList>
            <consortium name="The Broad Institute Genome Sequencing Platform"/>
            <person name="Earl A."/>
            <person name="Ward D."/>
            <person name="Feldgarden M."/>
            <person name="Gevers D."/>
            <person name="Izard J."/>
            <person name="Ganesan A."/>
            <person name="Blanton J.M."/>
            <person name="Baranova O.V."/>
            <person name="Tanner A.C."/>
            <person name="Dewhirst F.E."/>
            <person name="Young S.K."/>
            <person name="Zeng Q."/>
            <person name="Gargeya S."/>
            <person name="Fitzgerald M."/>
            <person name="Haas B."/>
            <person name="Abouelleil A."/>
            <person name="Alvarado L."/>
            <person name="Arachchi H.M."/>
            <person name="Berlin A."/>
            <person name="Brown A."/>
            <person name="Chapman S.B."/>
            <person name="Chen Z."/>
            <person name="Dunbar C."/>
            <person name="Freedman E."/>
            <person name="Gearin G."/>
            <person name="Gellesch M."/>
            <person name="Goldberg J."/>
            <person name="Griggs A."/>
            <person name="Gujja S."/>
            <person name="Heiman D."/>
            <person name="Howarth C."/>
            <person name="Larson L."/>
            <person name="Lui A."/>
            <person name="MacDonald P.J.P."/>
            <person name="Montmayeur A."/>
            <person name="Murphy C."/>
            <person name="Neiman D."/>
            <person name="Pearson M."/>
            <person name="Priest M."/>
            <person name="Roberts A."/>
            <person name="Saif S."/>
            <person name="Shea T."/>
            <person name="Shenoy N."/>
            <person name="Sisk P."/>
            <person name="Stolte C."/>
            <person name="Sykes S."/>
            <person name="Wortman J."/>
            <person name="Nusbaum C."/>
            <person name="Birren B."/>
        </authorList>
    </citation>
    <scope>NUCLEOTIDE SEQUENCE [LARGE SCALE GENOMIC DNA]</scope>
    <source>
        <strain evidence="2 3">F0398</strain>
    </source>
</reference>
<evidence type="ECO:0000313" key="2">
    <source>
        <dbReference type="EMBL" id="EHG26100.1"/>
    </source>
</evidence>
<organism evidence="2 3">
    <name type="scientific">Selenomonas noxia F0398</name>
    <dbReference type="NCBI Taxonomy" id="702437"/>
    <lineage>
        <taxon>Bacteria</taxon>
        <taxon>Bacillati</taxon>
        <taxon>Bacillota</taxon>
        <taxon>Negativicutes</taxon>
        <taxon>Selenomonadales</taxon>
        <taxon>Selenomonadaceae</taxon>
        <taxon>Selenomonas</taxon>
    </lineage>
</organism>
<sequence>MAELLKKTEAEAEHLEKEAAQLGKGAMQNKMKIVGAIASGLSICMYVSYIPQIIGNLSGHQGDWIQPSVAFINCTMWVAYGFFREHREWPLVLANLPGIVFGLTAAITARM</sequence>
<feature type="transmembrane region" description="Helical" evidence="1">
    <location>
        <begin position="33"/>
        <end position="52"/>
    </location>
</feature>
<dbReference type="Proteomes" id="UP000003175">
    <property type="component" value="Unassembled WGS sequence"/>
</dbReference>
<dbReference type="RefSeq" id="WP_006696035.1">
    <property type="nucleotide sequence ID" value="NZ_JH376857.1"/>
</dbReference>
<feature type="transmembrane region" description="Helical" evidence="1">
    <location>
        <begin position="90"/>
        <end position="109"/>
    </location>
</feature>
<name>A0ABP2MT40_9FIRM</name>
<proteinExistence type="predicted"/>
<keyword evidence="1" id="KW-1133">Transmembrane helix</keyword>
<keyword evidence="3" id="KW-1185">Reference proteome</keyword>
<comment type="caution">
    <text evidence="2">The sequence shown here is derived from an EMBL/GenBank/DDBJ whole genome shotgun (WGS) entry which is preliminary data.</text>
</comment>
<keyword evidence="1" id="KW-0812">Transmembrane</keyword>
<evidence type="ECO:0008006" key="4">
    <source>
        <dbReference type="Google" id="ProtNLM"/>
    </source>
</evidence>
<accession>A0ABP2MT40</accession>
<keyword evidence="1" id="KW-0472">Membrane</keyword>